<protein>
    <submittedName>
        <fullName evidence="2">Uncharacterized protein</fullName>
    </submittedName>
</protein>
<dbReference type="EMBL" id="DUJP01000018">
    <property type="protein sequence ID" value="HII46707.1"/>
    <property type="molecule type" value="Genomic_DNA"/>
</dbReference>
<feature type="region of interest" description="Disordered" evidence="1">
    <location>
        <begin position="77"/>
        <end position="101"/>
    </location>
</feature>
<name>A0A832WIV2_9CREN</name>
<dbReference type="Proteomes" id="UP000651120">
    <property type="component" value="Unassembled WGS sequence"/>
</dbReference>
<evidence type="ECO:0000313" key="3">
    <source>
        <dbReference type="Proteomes" id="UP000651120"/>
    </source>
</evidence>
<comment type="caution">
    <text evidence="2">The sequence shown here is derived from an EMBL/GenBank/DDBJ whole genome shotgun (WGS) entry which is preliminary data.</text>
</comment>
<organism evidence="2 3">
    <name type="scientific">Pyrobaculum aerophilum</name>
    <dbReference type="NCBI Taxonomy" id="13773"/>
    <lineage>
        <taxon>Archaea</taxon>
        <taxon>Thermoproteota</taxon>
        <taxon>Thermoprotei</taxon>
        <taxon>Thermoproteales</taxon>
        <taxon>Thermoproteaceae</taxon>
        <taxon>Pyrobaculum</taxon>
    </lineage>
</organism>
<dbReference type="GeneID" id="38937930"/>
<reference evidence="2" key="1">
    <citation type="journal article" date="2020" name="bioRxiv">
        <title>A rank-normalized archaeal taxonomy based on genome phylogeny resolves widespread incomplete and uneven classifications.</title>
        <authorList>
            <person name="Rinke C."/>
            <person name="Chuvochina M."/>
            <person name="Mussig A.J."/>
            <person name="Chaumeil P.-A."/>
            <person name="Waite D.W."/>
            <person name="Whitman W.B."/>
            <person name="Parks D.H."/>
            <person name="Hugenholtz P."/>
        </authorList>
    </citation>
    <scope>NUCLEOTIDE SEQUENCE</scope>
    <source>
        <strain evidence="2">UBA8839</strain>
    </source>
</reference>
<accession>A0A832WIV2</accession>
<dbReference type="RefSeq" id="WP_128867162.1">
    <property type="nucleotide sequence ID" value="NZ_DAIOPL010000024.1"/>
</dbReference>
<proteinExistence type="predicted"/>
<evidence type="ECO:0000313" key="2">
    <source>
        <dbReference type="EMBL" id="HII46707.1"/>
    </source>
</evidence>
<evidence type="ECO:0000256" key="1">
    <source>
        <dbReference type="SAM" id="MobiDB-lite"/>
    </source>
</evidence>
<sequence length="101" mass="10988">MKVRLVDRIGEVGLYEVSADLAWSDYLYVVFKARREVGTAITKIIYSDGKWLLPLPTVAEDVELIYVGPVEGLRWESSEGQHAGSEGVALGNGDAVGGYSQ</sequence>
<gene>
    <name evidence="2" type="ORF">HA333_04450</name>
</gene>
<dbReference type="AlphaFoldDB" id="A0A832WIV2"/>